<organism evidence="2 3">
    <name type="scientific">Acanthamoeba castellanii (strain ATCC 30010 / Neff)</name>
    <dbReference type="NCBI Taxonomy" id="1257118"/>
    <lineage>
        <taxon>Eukaryota</taxon>
        <taxon>Amoebozoa</taxon>
        <taxon>Discosea</taxon>
        <taxon>Longamoebia</taxon>
        <taxon>Centramoebida</taxon>
        <taxon>Acanthamoebidae</taxon>
        <taxon>Acanthamoeba</taxon>
    </lineage>
</organism>
<dbReference type="KEGG" id="acan:ACA1_102470"/>
<proteinExistence type="predicted"/>
<feature type="region of interest" description="Disordered" evidence="1">
    <location>
        <begin position="11"/>
        <end position="40"/>
    </location>
</feature>
<dbReference type="Proteomes" id="UP000011083">
    <property type="component" value="Unassembled WGS sequence"/>
</dbReference>
<reference evidence="2 3" key="1">
    <citation type="journal article" date="2013" name="Genome Biol.">
        <title>Genome of Acanthamoeba castellanii highlights extensive lateral gene transfer and early evolution of tyrosine kinase signaling.</title>
        <authorList>
            <person name="Clarke M."/>
            <person name="Lohan A.J."/>
            <person name="Liu B."/>
            <person name="Lagkouvardos I."/>
            <person name="Roy S."/>
            <person name="Zafar N."/>
            <person name="Bertelli C."/>
            <person name="Schilde C."/>
            <person name="Kianianmomeni A."/>
            <person name="Burglin T.R."/>
            <person name="Frech C."/>
            <person name="Turcotte B."/>
            <person name="Kopec K.O."/>
            <person name="Synnott J.M."/>
            <person name="Choo C."/>
            <person name="Paponov I."/>
            <person name="Finkler A."/>
            <person name="Soon Heng Tan C."/>
            <person name="Hutchins A.P."/>
            <person name="Weinmeier T."/>
            <person name="Rattei T."/>
            <person name="Chu J.S."/>
            <person name="Gimenez G."/>
            <person name="Irimia M."/>
            <person name="Rigden D.J."/>
            <person name="Fitzpatrick D.A."/>
            <person name="Lorenzo-Morales J."/>
            <person name="Bateman A."/>
            <person name="Chiu C.H."/>
            <person name="Tang P."/>
            <person name="Hegemann P."/>
            <person name="Fromm H."/>
            <person name="Raoult D."/>
            <person name="Greub G."/>
            <person name="Miranda-Saavedra D."/>
            <person name="Chen N."/>
            <person name="Nash P."/>
            <person name="Ginger M.L."/>
            <person name="Horn M."/>
            <person name="Schaap P."/>
            <person name="Caler L."/>
            <person name="Loftus B."/>
        </authorList>
    </citation>
    <scope>NUCLEOTIDE SEQUENCE [LARGE SCALE GENOMIC DNA]</scope>
    <source>
        <strain evidence="2 3">Neff</strain>
    </source>
</reference>
<dbReference type="RefSeq" id="XP_004340050.1">
    <property type="nucleotide sequence ID" value="XM_004340002.1"/>
</dbReference>
<keyword evidence="3" id="KW-1185">Reference proteome</keyword>
<dbReference type="EMBL" id="KB007963">
    <property type="protein sequence ID" value="ELR18031.1"/>
    <property type="molecule type" value="Genomic_DNA"/>
</dbReference>
<gene>
    <name evidence="2" type="ORF">ACA1_102470</name>
</gene>
<dbReference type="AlphaFoldDB" id="L8H0Z6"/>
<name>L8H0Z6_ACACF</name>
<accession>L8H0Z6</accession>
<evidence type="ECO:0000313" key="3">
    <source>
        <dbReference type="Proteomes" id="UP000011083"/>
    </source>
</evidence>
<dbReference type="GeneID" id="14918787"/>
<evidence type="ECO:0000313" key="2">
    <source>
        <dbReference type="EMBL" id="ELR18031.1"/>
    </source>
</evidence>
<dbReference type="VEuPathDB" id="AmoebaDB:ACA1_102470"/>
<feature type="compositionally biased region" description="Polar residues" evidence="1">
    <location>
        <begin position="25"/>
        <end position="40"/>
    </location>
</feature>
<sequence>MSLIFCQNVADDTPADSRDPAQYHGSGNQKTAEFQRLPSGSDSGGFTLTFSSGKEHHEVPGPVALSPIPQQHVQETGMLAFLKEDPILTYNLQYSTKYACPLPTPTPTPTPSRDHTCCFYADKADKRLTKTICSSKTCPSSLGGFSLAGNWTVTTCSDCLSSGASTLSARSWLTQLQLWAQWAL</sequence>
<protein>
    <submittedName>
        <fullName evidence="2">Uncharacterized protein</fullName>
    </submittedName>
</protein>
<evidence type="ECO:0000256" key="1">
    <source>
        <dbReference type="SAM" id="MobiDB-lite"/>
    </source>
</evidence>